<dbReference type="Pfam" id="PF07511">
    <property type="entry name" value="DUF1525"/>
    <property type="match status" value="1"/>
</dbReference>
<organism evidence="1 2">
    <name type="scientific">Pseudomonas aeruginosa</name>
    <dbReference type="NCBI Taxonomy" id="287"/>
    <lineage>
        <taxon>Bacteria</taxon>
        <taxon>Pseudomonadati</taxon>
        <taxon>Pseudomonadota</taxon>
        <taxon>Gammaproteobacteria</taxon>
        <taxon>Pseudomonadales</taxon>
        <taxon>Pseudomonadaceae</taxon>
        <taxon>Pseudomonas</taxon>
    </lineage>
</organism>
<dbReference type="EMBL" id="NFFZ01000027">
    <property type="protein sequence ID" value="OTI55662.1"/>
    <property type="molecule type" value="Genomic_DNA"/>
</dbReference>
<accession>A0A241XHA8</accession>
<dbReference type="AlphaFoldDB" id="A0A241XHA8"/>
<dbReference type="NCBIfam" id="TIGR03757">
    <property type="entry name" value="conj_TIGR03757"/>
    <property type="match status" value="1"/>
</dbReference>
<comment type="caution">
    <text evidence="1">The sequence shown here is derived from an EMBL/GenBank/DDBJ whole genome shotgun (WGS) entry which is preliminary data.</text>
</comment>
<dbReference type="Proteomes" id="UP000194857">
    <property type="component" value="Unassembled WGS sequence"/>
</dbReference>
<reference evidence="1 2" key="1">
    <citation type="submission" date="2017-05" db="EMBL/GenBank/DDBJ databases">
        <authorList>
            <person name="Song R."/>
            <person name="Chenine A.L."/>
            <person name="Ruprecht R.M."/>
        </authorList>
    </citation>
    <scope>NUCLEOTIDE SEQUENCE [LARGE SCALE GENOMIC DNA]</scope>
    <source>
        <strain evidence="1 2">S567_C10_BS</strain>
    </source>
</reference>
<protein>
    <submittedName>
        <fullName evidence="1">Integrating conjugative element protein</fullName>
    </submittedName>
</protein>
<sequence length="125" mass="13545">MAAAAMAHAAAADVRVFTDRHHAVEALSGVYVVELDAPARIEAELAANLPADPAQAAAIVRQRLQDGGTPLQRRLANAYQGLTDAWSLGVTKIPAVVVDRRYVVYGETDVPRALARIEEYRRMQP</sequence>
<name>A0A241XHA8_PSEAI</name>
<evidence type="ECO:0000313" key="2">
    <source>
        <dbReference type="Proteomes" id="UP000194857"/>
    </source>
</evidence>
<gene>
    <name evidence="1" type="ORF">CAZ10_32905</name>
</gene>
<proteinExistence type="predicted"/>
<dbReference type="InterPro" id="IPR011090">
    <property type="entry name" value="Integr_conj_element_PFL4709"/>
</dbReference>
<evidence type="ECO:0000313" key="1">
    <source>
        <dbReference type="EMBL" id="OTI55662.1"/>
    </source>
</evidence>